<dbReference type="AlphaFoldDB" id="A0A0H2RV98"/>
<name>A0A0H2RV98_9AGAM</name>
<dbReference type="OrthoDB" id="3172239at2759"/>
<accession>A0A0H2RV98</accession>
<proteinExistence type="predicted"/>
<evidence type="ECO:0000256" key="1">
    <source>
        <dbReference type="SAM" id="MobiDB-lite"/>
    </source>
</evidence>
<dbReference type="Proteomes" id="UP000053477">
    <property type="component" value="Unassembled WGS sequence"/>
</dbReference>
<organism evidence="2 3">
    <name type="scientific">Schizopora paradoxa</name>
    <dbReference type="NCBI Taxonomy" id="27342"/>
    <lineage>
        <taxon>Eukaryota</taxon>
        <taxon>Fungi</taxon>
        <taxon>Dikarya</taxon>
        <taxon>Basidiomycota</taxon>
        <taxon>Agaricomycotina</taxon>
        <taxon>Agaricomycetes</taxon>
        <taxon>Hymenochaetales</taxon>
        <taxon>Schizoporaceae</taxon>
        <taxon>Schizopora</taxon>
    </lineage>
</organism>
<gene>
    <name evidence="2" type="ORF">SCHPADRAFT_995645</name>
</gene>
<dbReference type="Gene3D" id="1.20.1280.50">
    <property type="match status" value="1"/>
</dbReference>
<protein>
    <submittedName>
        <fullName evidence="2">Uncharacterized protein</fullName>
    </submittedName>
</protein>
<keyword evidence="3" id="KW-1185">Reference proteome</keyword>
<evidence type="ECO:0000313" key="3">
    <source>
        <dbReference type="Proteomes" id="UP000053477"/>
    </source>
</evidence>
<dbReference type="EMBL" id="KQ085925">
    <property type="protein sequence ID" value="KLO15784.1"/>
    <property type="molecule type" value="Genomic_DNA"/>
</dbReference>
<evidence type="ECO:0000313" key="2">
    <source>
        <dbReference type="EMBL" id="KLO15784.1"/>
    </source>
</evidence>
<feature type="region of interest" description="Disordered" evidence="1">
    <location>
        <begin position="609"/>
        <end position="630"/>
    </location>
</feature>
<sequence>MSLSVRMASRMDTRSQEDRDVISLRHEMTESKLQTSPPRGHISRLPEDILAQIFTYLLPKTLAMDDNLHFDLDWSLHKRRRHDHLIAITHVCRAWRMICLPTKTFWDLIWISDDDVSRSRAEKFIERSGGRPLEVAVHDEEVFFRTFGEGRAQGRRKVRHLTGPLFEPVLALHALFPQGASRIQTLQISSMHKQLHAVHIPTFFSMPAPVLESFLLADVAFHVPSTLFANHTPKLRKLAMCNVAVPWASSIFKNLTSIRFDCTLINSSLHGVNYRVDVHRLLEIVRDCPNLITLALDDVGPIGKMSDLTKTATPDSLKVSALHFAIIHVRFDQELAHFFTFLNGLYTPNLRHLYVAHPGPCVENIRRILPVTFTFDARLNTCNCLHLVIDVYHLSAVCKHFLVDDLDARLSNNRRKVSLRYLIKKASFKSRVRIDNNDDDDTYDEEDYEAEFRTYERFLPSFFHRLSPIPENIRALSLRIEPESNIHMSYRDIFQIFRNVHWVEVQGTRDEKSLEDFSVFLRQAAAIAKEDGNGSALASVQMIIFDKVKFKNGELADIRHFLVHRMQQKEHLLYLGLRACEGVDARLLPVLRELVKVLFISGGGYLDGVEDDEDDGNEDEVSSEDEINFF</sequence>
<dbReference type="STRING" id="27342.A0A0H2RV98"/>
<dbReference type="InParanoid" id="A0A0H2RV98"/>
<reference evidence="2 3" key="1">
    <citation type="submission" date="2015-04" db="EMBL/GenBank/DDBJ databases">
        <title>Complete genome sequence of Schizopora paradoxa KUC8140, a cosmopolitan wood degrader in East Asia.</title>
        <authorList>
            <consortium name="DOE Joint Genome Institute"/>
            <person name="Min B."/>
            <person name="Park H."/>
            <person name="Jang Y."/>
            <person name="Kim J.-J."/>
            <person name="Kim K.H."/>
            <person name="Pangilinan J."/>
            <person name="Lipzen A."/>
            <person name="Riley R."/>
            <person name="Grigoriev I.V."/>
            <person name="Spatafora J.W."/>
            <person name="Choi I.-G."/>
        </authorList>
    </citation>
    <scope>NUCLEOTIDE SEQUENCE [LARGE SCALE GENOMIC DNA]</scope>
    <source>
        <strain evidence="2 3">KUC8140</strain>
    </source>
</reference>